<evidence type="ECO:0008006" key="3">
    <source>
        <dbReference type="Google" id="ProtNLM"/>
    </source>
</evidence>
<reference evidence="1 2" key="1">
    <citation type="submission" date="2023-11" db="EMBL/GenBank/DDBJ databases">
        <authorList>
            <person name="Hedman E."/>
            <person name="Englund M."/>
            <person name="Stromberg M."/>
            <person name="Nyberg Akerstrom W."/>
            <person name="Nylinder S."/>
            <person name="Jareborg N."/>
            <person name="Kallberg Y."/>
            <person name="Kronander E."/>
        </authorList>
    </citation>
    <scope>NUCLEOTIDE SEQUENCE [LARGE SCALE GENOMIC DNA]</scope>
</reference>
<proteinExistence type="predicted"/>
<accession>A0AAV1L6Y6</accession>
<name>A0AAV1L6Y6_9NEOP</name>
<gene>
    <name evidence="1" type="ORF">PARMNEM_LOCUS10207</name>
</gene>
<protein>
    <recommendedName>
        <fullName evidence="3">GIY-YIG homing endonuclease</fullName>
    </recommendedName>
</protein>
<organism evidence="1 2">
    <name type="scientific">Parnassius mnemosyne</name>
    <name type="common">clouded apollo</name>
    <dbReference type="NCBI Taxonomy" id="213953"/>
    <lineage>
        <taxon>Eukaryota</taxon>
        <taxon>Metazoa</taxon>
        <taxon>Ecdysozoa</taxon>
        <taxon>Arthropoda</taxon>
        <taxon>Hexapoda</taxon>
        <taxon>Insecta</taxon>
        <taxon>Pterygota</taxon>
        <taxon>Neoptera</taxon>
        <taxon>Endopterygota</taxon>
        <taxon>Lepidoptera</taxon>
        <taxon>Glossata</taxon>
        <taxon>Ditrysia</taxon>
        <taxon>Papilionoidea</taxon>
        <taxon>Papilionidae</taxon>
        <taxon>Parnassiinae</taxon>
        <taxon>Parnassini</taxon>
        <taxon>Parnassius</taxon>
        <taxon>Driopa</taxon>
    </lineage>
</organism>
<comment type="caution">
    <text evidence="1">The sequence shown here is derived from an EMBL/GenBank/DDBJ whole genome shotgun (WGS) entry which is preliminary data.</text>
</comment>
<evidence type="ECO:0000313" key="2">
    <source>
        <dbReference type="Proteomes" id="UP001314205"/>
    </source>
</evidence>
<dbReference type="Proteomes" id="UP001314205">
    <property type="component" value="Unassembled WGS sequence"/>
</dbReference>
<evidence type="ECO:0000313" key="1">
    <source>
        <dbReference type="EMBL" id="CAK1589756.1"/>
    </source>
</evidence>
<sequence>MSFKLFTLIIYKKTRVARIRESSSSIKIKLPKKISQFLSSVKCHIPLQDVGVYKLDCECGLSYIGQTKRSIKFCLKEHIADLKHRRSGKSAICEHVQDRPRHYIRCDRPQIITTGLFARLLKFKKKTP</sequence>
<dbReference type="AlphaFoldDB" id="A0AAV1L6Y6"/>
<keyword evidence="2" id="KW-1185">Reference proteome</keyword>
<dbReference type="EMBL" id="CAVLGL010000084">
    <property type="protein sequence ID" value="CAK1589756.1"/>
    <property type="molecule type" value="Genomic_DNA"/>
</dbReference>